<evidence type="ECO:0000259" key="4">
    <source>
        <dbReference type="PROSITE" id="PS50987"/>
    </source>
</evidence>
<evidence type="ECO:0000256" key="3">
    <source>
        <dbReference type="ARBA" id="ARBA00023163"/>
    </source>
</evidence>
<dbReference type="PRINTS" id="PR00778">
    <property type="entry name" value="HTHARSR"/>
</dbReference>
<dbReference type="NCBIfam" id="NF033788">
    <property type="entry name" value="HTH_metalloreg"/>
    <property type="match status" value="1"/>
</dbReference>
<dbReference type="SUPFAM" id="SSF46785">
    <property type="entry name" value="Winged helix' DNA-binding domain"/>
    <property type="match status" value="1"/>
</dbReference>
<keyword evidence="2" id="KW-0238">DNA-binding</keyword>
<gene>
    <name evidence="5" type="ORF">AHIS1636_20950</name>
</gene>
<evidence type="ECO:0000256" key="2">
    <source>
        <dbReference type="ARBA" id="ARBA00023125"/>
    </source>
</evidence>
<protein>
    <recommendedName>
        <fullName evidence="4">HTH arsR-type domain-containing protein</fullName>
    </recommendedName>
</protein>
<keyword evidence="3" id="KW-0804">Transcription</keyword>
<evidence type="ECO:0000313" key="6">
    <source>
        <dbReference type="Proteomes" id="UP001209654"/>
    </source>
</evidence>
<feature type="domain" description="HTH arsR-type" evidence="4">
    <location>
        <begin position="1"/>
        <end position="89"/>
    </location>
</feature>
<dbReference type="InterPro" id="IPR036390">
    <property type="entry name" value="WH_DNA-bd_sf"/>
</dbReference>
<dbReference type="Gene3D" id="1.10.10.10">
    <property type="entry name" value="Winged helix-like DNA-binding domain superfamily/Winged helix DNA-binding domain"/>
    <property type="match status" value="1"/>
</dbReference>
<dbReference type="InterPro" id="IPR036388">
    <property type="entry name" value="WH-like_DNA-bd_sf"/>
</dbReference>
<dbReference type="PANTHER" id="PTHR33154:SF33">
    <property type="entry name" value="TRANSCRIPTIONAL REPRESSOR SDPR"/>
    <property type="match status" value="1"/>
</dbReference>
<dbReference type="InterPro" id="IPR001845">
    <property type="entry name" value="HTH_ArsR_DNA-bd_dom"/>
</dbReference>
<evidence type="ECO:0000256" key="1">
    <source>
        <dbReference type="ARBA" id="ARBA00023015"/>
    </source>
</evidence>
<dbReference type="Pfam" id="PF01022">
    <property type="entry name" value="HTH_5"/>
    <property type="match status" value="1"/>
</dbReference>
<dbReference type="Proteomes" id="UP001209654">
    <property type="component" value="Unassembled WGS sequence"/>
</dbReference>
<organism evidence="5 6">
    <name type="scientific">Arthrobacter mangrovi</name>
    <dbReference type="NCBI Taxonomy" id="2966350"/>
    <lineage>
        <taxon>Bacteria</taxon>
        <taxon>Bacillati</taxon>
        <taxon>Actinomycetota</taxon>
        <taxon>Actinomycetes</taxon>
        <taxon>Micrococcales</taxon>
        <taxon>Micrococcaceae</taxon>
        <taxon>Arthrobacter</taxon>
    </lineage>
</organism>
<sequence>MVIDDVFAVIAETTRREILAALRDGDKAVGELVDELEVSQPTVSKHLKVLREAGLVSMRAQGQKRYYGLQPGPLQDVADWVASFGLGMAAAPAAQPLPPAVALVPEPAVAMAPAAEGEAAGAAPLGRSFGQAANQAAKQAADLLAHLPKLRRGRRT</sequence>
<evidence type="ECO:0000313" key="5">
    <source>
        <dbReference type="EMBL" id="GLB67655.1"/>
    </source>
</evidence>
<name>A0ABQ5MUJ4_9MICC</name>
<dbReference type="EMBL" id="BRVS01000008">
    <property type="protein sequence ID" value="GLB67655.1"/>
    <property type="molecule type" value="Genomic_DNA"/>
</dbReference>
<keyword evidence="6" id="KW-1185">Reference proteome</keyword>
<dbReference type="SMART" id="SM00418">
    <property type="entry name" value="HTH_ARSR"/>
    <property type="match status" value="1"/>
</dbReference>
<keyword evidence="1" id="KW-0805">Transcription regulation</keyword>
<dbReference type="PROSITE" id="PS50987">
    <property type="entry name" value="HTH_ARSR_2"/>
    <property type="match status" value="1"/>
</dbReference>
<dbReference type="InterPro" id="IPR051081">
    <property type="entry name" value="HTH_MetalResp_TranReg"/>
</dbReference>
<dbReference type="CDD" id="cd00090">
    <property type="entry name" value="HTH_ARSR"/>
    <property type="match status" value="1"/>
</dbReference>
<proteinExistence type="predicted"/>
<reference evidence="5 6" key="1">
    <citation type="journal article" date="2023" name="Int. J. Syst. Evol. Microbiol.">
        <title>Arthrobacter mangrovi sp. nov., an actinobacterium isolated from the rhizosphere of a mangrove.</title>
        <authorList>
            <person name="Hamada M."/>
            <person name="Saitou S."/>
            <person name="Enomoto N."/>
            <person name="Nanri K."/>
            <person name="Hidaka K."/>
            <person name="Miura T."/>
            <person name="Tamura T."/>
        </authorList>
    </citation>
    <scope>NUCLEOTIDE SEQUENCE [LARGE SCALE GENOMIC DNA]</scope>
    <source>
        <strain evidence="5 6">NBRC 112813</strain>
    </source>
</reference>
<dbReference type="PANTHER" id="PTHR33154">
    <property type="entry name" value="TRANSCRIPTIONAL REGULATOR, ARSR FAMILY"/>
    <property type="match status" value="1"/>
</dbReference>
<accession>A0ABQ5MUJ4</accession>
<dbReference type="RefSeq" id="WP_264795764.1">
    <property type="nucleotide sequence ID" value="NZ_BRVS01000008.1"/>
</dbReference>
<dbReference type="InterPro" id="IPR011991">
    <property type="entry name" value="ArsR-like_HTH"/>
</dbReference>
<comment type="caution">
    <text evidence="5">The sequence shown here is derived from an EMBL/GenBank/DDBJ whole genome shotgun (WGS) entry which is preliminary data.</text>
</comment>